<protein>
    <submittedName>
        <fullName evidence="1">Uncharacterized protein</fullName>
    </submittedName>
</protein>
<proteinExistence type="predicted"/>
<name>Q10B17_ORYSJ</name>
<accession>Q10B17</accession>
<dbReference type="AlphaFoldDB" id="Q10B17"/>
<evidence type="ECO:0000313" key="1">
    <source>
        <dbReference type="EMBL" id="ABF99729.1"/>
    </source>
</evidence>
<organism evidence="1">
    <name type="scientific">Oryza sativa subsp. japonica</name>
    <name type="common">Rice</name>
    <dbReference type="NCBI Taxonomy" id="39947"/>
    <lineage>
        <taxon>Eukaryota</taxon>
        <taxon>Viridiplantae</taxon>
        <taxon>Streptophyta</taxon>
        <taxon>Embryophyta</taxon>
        <taxon>Tracheophyta</taxon>
        <taxon>Spermatophyta</taxon>
        <taxon>Magnoliopsida</taxon>
        <taxon>Liliopsida</taxon>
        <taxon>Poales</taxon>
        <taxon>Poaceae</taxon>
        <taxon>BOP clade</taxon>
        <taxon>Oryzoideae</taxon>
        <taxon>Oryzeae</taxon>
        <taxon>Oryzinae</taxon>
        <taxon>Oryza</taxon>
        <taxon>Oryza sativa</taxon>
    </lineage>
</organism>
<dbReference type="EMBL" id="DP000009">
    <property type="protein sequence ID" value="ABF99729.1"/>
    <property type="molecule type" value="Genomic_DNA"/>
</dbReference>
<reference evidence="1" key="2">
    <citation type="submission" date="2006-06" db="EMBL/GenBank/DDBJ databases">
        <authorList>
            <person name="Buell R."/>
            <person name="Wing R.A."/>
            <person name="McCombie W.A."/>
            <person name="Ouyang S."/>
        </authorList>
    </citation>
    <scope>NUCLEOTIDE SEQUENCE</scope>
</reference>
<reference evidence="1" key="1">
    <citation type="journal article" date="2005" name="Genome Res.">
        <title>Sequence, annotation, and analysis of synteny between rice chromosome 3 and diverged grass species.</title>
        <authorList>
            <consortium name="Rice Chromosome 3 Sequencing Consortium"/>
            <person name="Buell C.R."/>
            <person name="Yuan Q."/>
            <person name="Ouyang S."/>
            <person name="Liu J."/>
            <person name="Zhu W."/>
            <person name="Wang A."/>
            <person name="Maiti R."/>
            <person name="Haas B."/>
            <person name="Wortman J."/>
            <person name="Pertea M."/>
            <person name="Jones K.M."/>
            <person name="Kim M."/>
            <person name="Overton L."/>
            <person name="Tsitrin T."/>
            <person name="Fadrosh D."/>
            <person name="Bera J."/>
            <person name="Weaver B."/>
            <person name="Jin S."/>
            <person name="Johri S."/>
            <person name="Reardon M."/>
            <person name="Webb K."/>
            <person name="Hill J."/>
            <person name="Moffat K."/>
            <person name="Tallon L."/>
            <person name="Van Aken S."/>
            <person name="Lewis M."/>
            <person name="Utterback T."/>
            <person name="Feldblyum T."/>
            <person name="Zismann V."/>
            <person name="Iobst S."/>
            <person name="Hsiao J."/>
            <person name="de Vazeille A.R."/>
            <person name="Salzberg S.L."/>
            <person name="White O."/>
            <person name="Fraser C."/>
            <person name="Yu Y."/>
            <person name="Kim H."/>
            <person name="Rambo T."/>
            <person name="Currie J."/>
            <person name="Collura K."/>
            <person name="Kernodle-Thompson S."/>
            <person name="Wei F."/>
            <person name="Kudrna K."/>
            <person name="Ammiraju J.S."/>
            <person name="Luo M."/>
            <person name="Goicoechea J.L."/>
            <person name="Wing R.A."/>
            <person name="Henry D."/>
            <person name="Oates R."/>
            <person name="Palmer M."/>
            <person name="Pries G."/>
            <person name="Saski C."/>
            <person name="Simmons J."/>
            <person name="Soderlund C."/>
            <person name="Nelson W."/>
            <person name="de la Bastide M."/>
            <person name="Spiegel L."/>
            <person name="Nascimento L."/>
            <person name="Huang E."/>
            <person name="Preston R."/>
            <person name="Zutavern T."/>
            <person name="Palmer L."/>
            <person name="O'Shaughnessy A."/>
            <person name="Dike S."/>
            <person name="McCombie W.R."/>
            <person name="Minx P."/>
            <person name="Cordum H."/>
            <person name="Wilson R."/>
            <person name="Jin W."/>
            <person name="Lee H.R."/>
            <person name="Jiang J."/>
            <person name="Jackson S."/>
        </authorList>
    </citation>
    <scope>NUCLEOTIDE SEQUENCE [LARGE SCALE GENOMIC DNA]</scope>
</reference>
<gene>
    <name evidence="1" type="ordered locus">LOC_Os03g61770</name>
</gene>
<sequence>MAEPKTAIDKELVVLADASSFQAKPFELASEFESPAYVHDCTVYVHLGKRMPGCRPIARLFLWEKLAVAYAYARLVWIGPHVTHMHDLRSRNAQGDRSIELASAPTHRNMNEQYTHDLKIEILCSKMHDVFVRVHMSVTKSRVFDRKRDVSGVFVIL</sequence>